<accession>A0A6G0XUX9</accession>
<reference evidence="2 3" key="1">
    <citation type="submission" date="2019-07" db="EMBL/GenBank/DDBJ databases">
        <title>Genomics analysis of Aphanomyces spp. identifies a new class of oomycete effector associated with host adaptation.</title>
        <authorList>
            <person name="Gaulin E."/>
        </authorList>
    </citation>
    <scope>NUCLEOTIDE SEQUENCE [LARGE SCALE GENOMIC DNA]</scope>
    <source>
        <strain evidence="2 3">ATCC 201684</strain>
    </source>
</reference>
<protein>
    <submittedName>
        <fullName evidence="2">Uncharacterized protein</fullName>
    </submittedName>
</protein>
<sequence>MRVLLLALAGLPWIAAQAAVHLRGSPKVTEGLQEAFETNDYVDIIVTMSKSTDEIEAVPGETQSFVEKLQAFTEKQQKPVKDLLTSHPDQFHGKPTFFWITNSISIPQASSKLVSEIAEIDGVKEIRLPEVGHIEGGGRRWD</sequence>
<evidence type="ECO:0000313" key="2">
    <source>
        <dbReference type="EMBL" id="KAF0744346.1"/>
    </source>
</evidence>
<evidence type="ECO:0000256" key="1">
    <source>
        <dbReference type="SAM" id="SignalP"/>
    </source>
</evidence>
<gene>
    <name evidence="2" type="ORF">Ae201684_000834</name>
</gene>
<evidence type="ECO:0000313" key="3">
    <source>
        <dbReference type="Proteomes" id="UP000481153"/>
    </source>
</evidence>
<proteinExistence type="predicted"/>
<organism evidence="2 3">
    <name type="scientific">Aphanomyces euteiches</name>
    <dbReference type="NCBI Taxonomy" id="100861"/>
    <lineage>
        <taxon>Eukaryota</taxon>
        <taxon>Sar</taxon>
        <taxon>Stramenopiles</taxon>
        <taxon>Oomycota</taxon>
        <taxon>Saprolegniomycetes</taxon>
        <taxon>Saprolegniales</taxon>
        <taxon>Verrucalvaceae</taxon>
        <taxon>Aphanomyces</taxon>
    </lineage>
</organism>
<keyword evidence="3" id="KW-1185">Reference proteome</keyword>
<keyword evidence="1" id="KW-0732">Signal</keyword>
<name>A0A6G0XUX9_9STRA</name>
<dbReference type="AlphaFoldDB" id="A0A6G0XUX9"/>
<dbReference type="Proteomes" id="UP000481153">
    <property type="component" value="Unassembled WGS sequence"/>
</dbReference>
<feature type="chain" id="PRO_5026066931" evidence="1">
    <location>
        <begin position="19"/>
        <end position="142"/>
    </location>
</feature>
<comment type="caution">
    <text evidence="2">The sequence shown here is derived from an EMBL/GenBank/DDBJ whole genome shotgun (WGS) entry which is preliminary data.</text>
</comment>
<feature type="signal peptide" evidence="1">
    <location>
        <begin position="1"/>
        <end position="18"/>
    </location>
</feature>
<dbReference type="VEuPathDB" id="FungiDB:AeMF1_016845"/>
<dbReference type="EMBL" id="VJMJ01000009">
    <property type="protein sequence ID" value="KAF0744346.1"/>
    <property type="molecule type" value="Genomic_DNA"/>
</dbReference>